<evidence type="ECO:0000313" key="2">
    <source>
        <dbReference type="EMBL" id="MST31586.1"/>
    </source>
</evidence>
<proteinExistence type="predicted"/>
<dbReference type="SUPFAM" id="SSF101898">
    <property type="entry name" value="NHL repeat"/>
    <property type="match status" value="1"/>
</dbReference>
<reference evidence="2 3" key="1">
    <citation type="submission" date="2019-11" db="EMBL/GenBank/DDBJ databases">
        <title>Acidiferrimicrobium australis gen. nov., sp. nov., an acidophilic and obligately heterotrophic, member of the Actinobacteria that catalyses dissimilatory oxido- reduction of iron isolated from metal-rich acidic water in Chile.</title>
        <authorList>
            <person name="Gonzalez D."/>
            <person name="Huber K."/>
            <person name="Hedrich S."/>
            <person name="Rojas-Villalobos C."/>
            <person name="Quatrini R."/>
            <person name="Dinamarca M.A."/>
            <person name="Schwarz A."/>
            <person name="Canales C."/>
            <person name="Nancucheo I."/>
        </authorList>
    </citation>
    <scope>NUCLEOTIDE SEQUENCE [LARGE SCALE GENOMIC DNA]</scope>
    <source>
        <strain evidence="2 3">USS-CCA1</strain>
    </source>
</reference>
<dbReference type="SUPFAM" id="SSF50998">
    <property type="entry name" value="Quinoprotein alcohol dehydrogenase-like"/>
    <property type="match status" value="1"/>
</dbReference>
<dbReference type="InterPro" id="IPR011042">
    <property type="entry name" value="6-blade_b-propeller_TolB-like"/>
</dbReference>
<comment type="caution">
    <text evidence="2">The sequence shown here is derived from an EMBL/GenBank/DDBJ whole genome shotgun (WGS) entry which is preliminary data.</text>
</comment>
<keyword evidence="3" id="KW-1185">Reference proteome</keyword>
<accession>A0ABW9QQG5</accession>
<dbReference type="InterPro" id="IPR015915">
    <property type="entry name" value="Kelch-typ_b-propeller"/>
</dbReference>
<dbReference type="Gene3D" id="2.120.10.30">
    <property type="entry name" value="TolB, C-terminal domain"/>
    <property type="match status" value="1"/>
</dbReference>
<dbReference type="Gene3D" id="2.120.10.80">
    <property type="entry name" value="Kelch-type beta propeller"/>
    <property type="match status" value="1"/>
</dbReference>
<gene>
    <name evidence="2" type="ORF">GHK86_02420</name>
</gene>
<sequence>TFSSNGSTTVTDDIQEVDPAADSARIVGHLHNAFYGAAAFPIGRALYLAGGQIPGGPTLTGITAYVPSSGKLLQAGLLPQAVAFGGYTTVGSGSSAIGYIVGGEVTSQTGRNAAGVASGQLSTVISLRPSPYGGPAGTTAAGMPYRGTLLIADRGNDRLIAITPTRRRIWVYPSPSMPTPNGGFYFPDDAFFIRHGTAIISNQENNDTIVEIGYPSGKILWEYGHPKVPGSLPGYLFQPDDAYLERSGIVTVADASNNRILFINPTTKAVVGQIGNGTDAHVPGVSIAYPNGDTPLANGDVLVSEINGSYVDEYTPTGKMVWSVQMKSVNYPSDPQQLGPDRYLMTDYDPPAEGRILEFNRAGQILWRYDATSGDGRLDQPSLAERLPNGLIMVNDDYNDRVIAIDPRTNSIVWQYGLTHTPGTAPGMLSVPDGFDLLLANGTTPTHPQTG</sequence>
<organism evidence="2 3">
    <name type="scientific">Acidiferrimicrobium australe</name>
    <dbReference type="NCBI Taxonomy" id="2664430"/>
    <lineage>
        <taxon>Bacteria</taxon>
        <taxon>Bacillati</taxon>
        <taxon>Actinomycetota</taxon>
        <taxon>Acidimicrobiia</taxon>
        <taxon>Acidimicrobiales</taxon>
        <taxon>Acidimicrobiaceae</taxon>
        <taxon>Acidiferrimicrobium</taxon>
    </lineage>
</organism>
<feature type="domain" description="Pyrrolo-quinoline quinone repeat" evidence="1">
    <location>
        <begin position="277"/>
        <end position="425"/>
    </location>
</feature>
<dbReference type="EMBL" id="WJHE01000101">
    <property type="protein sequence ID" value="MST31586.1"/>
    <property type="molecule type" value="Genomic_DNA"/>
</dbReference>
<dbReference type="Pfam" id="PF13360">
    <property type="entry name" value="PQQ_2"/>
    <property type="match status" value="1"/>
</dbReference>
<name>A0ABW9QQG5_9ACTN</name>
<dbReference type="InterPro" id="IPR011047">
    <property type="entry name" value="Quinoprotein_ADH-like_sf"/>
</dbReference>
<protein>
    <submittedName>
        <fullName evidence="2">PQQ-binding-like beta-propeller repeat protein</fullName>
    </submittedName>
</protein>
<evidence type="ECO:0000313" key="3">
    <source>
        <dbReference type="Proteomes" id="UP000437736"/>
    </source>
</evidence>
<dbReference type="SUPFAM" id="SSF117281">
    <property type="entry name" value="Kelch motif"/>
    <property type="match status" value="1"/>
</dbReference>
<dbReference type="Proteomes" id="UP000437736">
    <property type="component" value="Unassembled WGS sequence"/>
</dbReference>
<feature type="non-terminal residue" evidence="2">
    <location>
        <position position="1"/>
    </location>
</feature>
<dbReference type="InterPro" id="IPR002372">
    <property type="entry name" value="PQQ_rpt_dom"/>
</dbReference>
<evidence type="ECO:0000259" key="1">
    <source>
        <dbReference type="Pfam" id="PF13360"/>
    </source>
</evidence>